<proteinExistence type="predicted"/>
<dbReference type="SUPFAM" id="SSF47413">
    <property type="entry name" value="lambda repressor-like DNA-binding domains"/>
    <property type="match status" value="1"/>
</dbReference>
<evidence type="ECO:0000313" key="2">
    <source>
        <dbReference type="Proteomes" id="UP000199048"/>
    </source>
</evidence>
<organism evidence="1 2">
    <name type="scientific">Methylobacterium pseudosasicola</name>
    <dbReference type="NCBI Taxonomy" id="582667"/>
    <lineage>
        <taxon>Bacteria</taxon>
        <taxon>Pseudomonadati</taxon>
        <taxon>Pseudomonadota</taxon>
        <taxon>Alphaproteobacteria</taxon>
        <taxon>Hyphomicrobiales</taxon>
        <taxon>Methylobacteriaceae</taxon>
        <taxon>Methylobacterium</taxon>
    </lineage>
</organism>
<reference evidence="2" key="1">
    <citation type="submission" date="2016-10" db="EMBL/GenBank/DDBJ databases">
        <authorList>
            <person name="Varghese N."/>
            <person name="Submissions S."/>
        </authorList>
    </citation>
    <scope>NUCLEOTIDE SEQUENCE [LARGE SCALE GENOMIC DNA]</scope>
    <source>
        <strain evidence="2">BL36</strain>
    </source>
</reference>
<dbReference type="EMBL" id="FOTK01000078">
    <property type="protein sequence ID" value="SFM92702.1"/>
    <property type="molecule type" value="Genomic_DNA"/>
</dbReference>
<protein>
    <recommendedName>
        <fullName evidence="3">Helix-turn-helix domain-containing protein</fullName>
    </recommendedName>
</protein>
<dbReference type="InterPro" id="IPR010982">
    <property type="entry name" value="Lambda_DNA-bd_dom_sf"/>
</dbReference>
<name>A0A1I4UUQ0_9HYPH</name>
<evidence type="ECO:0008006" key="3">
    <source>
        <dbReference type="Google" id="ProtNLM"/>
    </source>
</evidence>
<keyword evidence="2" id="KW-1185">Reference proteome</keyword>
<dbReference type="Gene3D" id="1.10.260.40">
    <property type="entry name" value="lambda repressor-like DNA-binding domains"/>
    <property type="match status" value="1"/>
</dbReference>
<dbReference type="GO" id="GO:0003677">
    <property type="term" value="F:DNA binding"/>
    <property type="evidence" value="ECO:0007669"/>
    <property type="project" value="InterPro"/>
</dbReference>
<sequence length="80" mass="8673">MLTAEQLRAARALIRWEQSTVAEKAGVSVETVKRLEKLDGPLLSTKSATIHALEAAFREAGVEFTNGGEPGVKLRRKDPA</sequence>
<dbReference type="OrthoDB" id="7305227at2"/>
<evidence type="ECO:0000313" key="1">
    <source>
        <dbReference type="EMBL" id="SFM92702.1"/>
    </source>
</evidence>
<dbReference type="RefSeq" id="WP_092047154.1">
    <property type="nucleotide sequence ID" value="NZ_FOTK01000078.1"/>
</dbReference>
<dbReference type="Proteomes" id="UP000199048">
    <property type="component" value="Unassembled WGS sequence"/>
</dbReference>
<dbReference type="STRING" id="582667.SAMN05192568_107810"/>
<accession>A0A1I4UUQ0</accession>
<gene>
    <name evidence="1" type="ORF">SAMN05192568_107810</name>
</gene>
<dbReference type="AlphaFoldDB" id="A0A1I4UUQ0"/>